<dbReference type="EMBL" id="JACEFF010000084">
    <property type="protein sequence ID" value="KAH9644442.1"/>
    <property type="molecule type" value="Genomic_DNA"/>
</dbReference>
<sequence length="147" mass="16864">MLRHANILPHIRNVLEVTHLRKVVAATVIHLRKVNLTLVVMLLNIIRSHRIIAVTFVAVRMLGKIINRSMCENARYLPSGITTIKDVSIDSFRAGRLLHFADQWEQMNAPKYILKIISGYRIPFCQKPPLVYPNLVRTNLNVPEPPK</sequence>
<reference evidence="1" key="1">
    <citation type="journal article" date="2021" name="G3 (Bethesda)">
        <title>Genome and transcriptome analysis of the beet armyworm Spodoptera exigua reveals targets for pest control. .</title>
        <authorList>
            <person name="Simon S."/>
            <person name="Breeschoten T."/>
            <person name="Jansen H.J."/>
            <person name="Dirks R.P."/>
            <person name="Schranz M.E."/>
            <person name="Ros V.I.D."/>
        </authorList>
    </citation>
    <scope>NUCLEOTIDE SEQUENCE</scope>
    <source>
        <strain evidence="1">TB_SE_WUR_2020</strain>
    </source>
</reference>
<organism evidence="1 2">
    <name type="scientific">Spodoptera exigua</name>
    <name type="common">Beet armyworm</name>
    <name type="synonym">Noctua fulgens</name>
    <dbReference type="NCBI Taxonomy" id="7107"/>
    <lineage>
        <taxon>Eukaryota</taxon>
        <taxon>Metazoa</taxon>
        <taxon>Ecdysozoa</taxon>
        <taxon>Arthropoda</taxon>
        <taxon>Hexapoda</taxon>
        <taxon>Insecta</taxon>
        <taxon>Pterygota</taxon>
        <taxon>Neoptera</taxon>
        <taxon>Endopterygota</taxon>
        <taxon>Lepidoptera</taxon>
        <taxon>Glossata</taxon>
        <taxon>Ditrysia</taxon>
        <taxon>Noctuoidea</taxon>
        <taxon>Noctuidae</taxon>
        <taxon>Amphipyrinae</taxon>
        <taxon>Spodoptera</taxon>
    </lineage>
</organism>
<evidence type="ECO:0000313" key="1">
    <source>
        <dbReference type="EMBL" id="KAH9644442.1"/>
    </source>
</evidence>
<dbReference type="AlphaFoldDB" id="A0A922MX73"/>
<gene>
    <name evidence="1" type="ORF">HF086_009826</name>
</gene>
<protein>
    <submittedName>
        <fullName evidence="1">Uncharacterized protein</fullName>
    </submittedName>
</protein>
<comment type="caution">
    <text evidence="1">The sequence shown here is derived from an EMBL/GenBank/DDBJ whole genome shotgun (WGS) entry which is preliminary data.</text>
</comment>
<proteinExistence type="predicted"/>
<dbReference type="Proteomes" id="UP000814243">
    <property type="component" value="Unassembled WGS sequence"/>
</dbReference>
<accession>A0A922MX73</accession>
<name>A0A922MX73_SPOEX</name>
<evidence type="ECO:0000313" key="2">
    <source>
        <dbReference type="Proteomes" id="UP000814243"/>
    </source>
</evidence>